<proteinExistence type="predicted"/>
<name>A0A1W6LEX2_9BURK</name>
<dbReference type="InterPro" id="IPR052708">
    <property type="entry name" value="PxpC"/>
</dbReference>
<dbReference type="SMART" id="SM00797">
    <property type="entry name" value="AHS2"/>
    <property type="match status" value="1"/>
</dbReference>
<dbReference type="NCBIfam" id="TIGR00724">
    <property type="entry name" value="urea_amlyse_rel"/>
    <property type="match status" value="1"/>
</dbReference>
<dbReference type="AlphaFoldDB" id="A0A1W6LEX2"/>
<keyword evidence="2" id="KW-1185">Reference proteome</keyword>
<dbReference type="Proteomes" id="UP000193427">
    <property type="component" value="Chromosome"/>
</dbReference>
<dbReference type="SUPFAM" id="SSF50891">
    <property type="entry name" value="Cyclophilin-like"/>
    <property type="match status" value="1"/>
</dbReference>
<dbReference type="EMBL" id="CP015118">
    <property type="protein sequence ID" value="ARN22766.1"/>
    <property type="molecule type" value="Genomic_DNA"/>
</dbReference>
<gene>
    <name evidence="1" type="ORF">A4W93_24230</name>
</gene>
<dbReference type="Pfam" id="PF02626">
    <property type="entry name" value="CT_A_B"/>
    <property type="match status" value="1"/>
</dbReference>
<reference evidence="1 2" key="1">
    <citation type="submission" date="2016-04" db="EMBL/GenBank/DDBJ databases">
        <title>Complete genome sequence of natural rubber-degrading, novel Gram-negative bacterium, Rhizobacter gummiphilus strain NS21.</title>
        <authorList>
            <person name="Tabata M."/>
            <person name="Kasai D."/>
            <person name="Fukuda M."/>
        </authorList>
    </citation>
    <scope>NUCLEOTIDE SEQUENCE [LARGE SCALE GENOMIC DNA]</scope>
    <source>
        <strain evidence="1 2">NS21</strain>
    </source>
</reference>
<dbReference type="STRING" id="946333.A4W93_24230"/>
<dbReference type="PANTHER" id="PTHR43309:SF5">
    <property type="entry name" value="5-OXOPROLINASE SUBUNIT C"/>
    <property type="match status" value="1"/>
</dbReference>
<dbReference type="PANTHER" id="PTHR43309">
    <property type="entry name" value="5-OXOPROLINASE SUBUNIT C"/>
    <property type="match status" value="1"/>
</dbReference>
<protein>
    <submittedName>
        <fullName evidence="1">Uncharacterized protein</fullName>
    </submittedName>
</protein>
<dbReference type="RefSeq" id="WP_085753073.1">
    <property type="nucleotide sequence ID" value="NZ_BSPR01000015.1"/>
</dbReference>
<evidence type="ECO:0000313" key="2">
    <source>
        <dbReference type="Proteomes" id="UP000193427"/>
    </source>
</evidence>
<dbReference type="InterPro" id="IPR003778">
    <property type="entry name" value="CT_A_B"/>
</dbReference>
<organism evidence="1 2">
    <name type="scientific">Piscinibacter gummiphilus</name>
    <dbReference type="NCBI Taxonomy" id="946333"/>
    <lineage>
        <taxon>Bacteria</taxon>
        <taxon>Pseudomonadati</taxon>
        <taxon>Pseudomonadota</taxon>
        <taxon>Betaproteobacteria</taxon>
        <taxon>Burkholderiales</taxon>
        <taxon>Sphaerotilaceae</taxon>
        <taxon>Piscinibacter</taxon>
    </lineage>
</organism>
<dbReference type="OrthoDB" id="9768696at2"/>
<dbReference type="Gene3D" id="2.40.100.10">
    <property type="entry name" value="Cyclophilin-like"/>
    <property type="match status" value="1"/>
</dbReference>
<dbReference type="InterPro" id="IPR029000">
    <property type="entry name" value="Cyclophilin-like_dom_sf"/>
</dbReference>
<accession>A0A1W6LEX2</accession>
<dbReference type="KEGG" id="rgu:A4W93_24230"/>
<evidence type="ECO:0000313" key="1">
    <source>
        <dbReference type="EMBL" id="ARN22766.1"/>
    </source>
</evidence>
<sequence length="334" mass="35409">MKIDVLKPGAQTQLQDLGRWGHQRFGVPVGGAIDTWSHQVANLLAGNGGDEATLEIVLMGPSLRFEAATWIAICGGDLSPRIGTEPVPLHQRVWVAAGTQLDFGKRVDGLRTCIAVRGGFDVAPVMGSRSTFVRGGFGGFEGRALRKGDVLDTGDTGTAPPDGVADRAFAVVPVPGLEAGRQVPSADPGAVTVVRVVPGEHWDGFTAEAQSLFPQATYRVSPQSDRMGYRLEGPALARQAPGELISEGVTFGTVQVPPDGQPIVLMAERQSAGGYPKIAHVASVDLPLLSQLAPSQSLRFEPVTLEHAQDLYLERETRLAALRRAQRAFDGATP</sequence>